<evidence type="ECO:0000259" key="2">
    <source>
        <dbReference type="Pfam" id="PF00534"/>
    </source>
</evidence>
<organism evidence="3 4">
    <name type="scientific">Williamsia maris</name>
    <dbReference type="NCBI Taxonomy" id="72806"/>
    <lineage>
        <taxon>Bacteria</taxon>
        <taxon>Bacillati</taxon>
        <taxon>Actinomycetota</taxon>
        <taxon>Actinomycetes</taxon>
        <taxon>Mycobacteriales</taxon>
        <taxon>Nocardiaceae</taxon>
        <taxon>Williamsia</taxon>
    </lineage>
</organism>
<feature type="domain" description="Glycosyl transferase family 1" evidence="2">
    <location>
        <begin position="197"/>
        <end position="334"/>
    </location>
</feature>
<dbReference type="SUPFAM" id="SSF53756">
    <property type="entry name" value="UDP-Glycosyltransferase/glycogen phosphorylase"/>
    <property type="match status" value="1"/>
</dbReference>
<evidence type="ECO:0000313" key="3">
    <source>
        <dbReference type="EMBL" id="MCP2177590.1"/>
    </source>
</evidence>
<sequence length="368" mass="39802">MPAERIAIVHERLTEIAGSEHVIEQLALEWPSSTVHAPIARAQGIPAGLPRPPQTTWLDRGYHALGERSYAPLLPLMPLAFRGMHLGDVDAVIASHHAFATQSVVATEAPVIAYVHSPARWAWDPSLRAGEGGGPAGAAILSALSVVAKRCEVSAAPKLHTVVANSSAVAERISQWWGRESLVVHPPVDTEGFRPDPSVEREDFFLLAGRLVPYKRPDIAIRAAAAADVRLIVAGDGRAMRECQELAGPNTTFLGRIPHRELLDLHRRTRALVMPGVEDFGIVPVESMATGTPVIALGEGGARDSVRPGLSGMLIEPGTDDEVVDRFASAMRGFDTRSYDRTAIREWAESFSRANFRARMREVVDAVA</sequence>
<dbReference type="Pfam" id="PF00534">
    <property type="entry name" value="Glycos_transf_1"/>
    <property type="match status" value="1"/>
</dbReference>
<evidence type="ECO:0000256" key="1">
    <source>
        <dbReference type="ARBA" id="ARBA00022679"/>
    </source>
</evidence>
<proteinExistence type="predicted"/>
<name>A0ABT1HI15_9NOCA</name>
<reference evidence="3 4" key="1">
    <citation type="submission" date="2022-06" db="EMBL/GenBank/DDBJ databases">
        <title>Genomic Encyclopedia of Archaeal and Bacterial Type Strains, Phase II (KMG-II): from individual species to whole genera.</title>
        <authorList>
            <person name="Goeker M."/>
        </authorList>
    </citation>
    <scope>NUCLEOTIDE SEQUENCE [LARGE SCALE GENOMIC DNA]</scope>
    <source>
        <strain evidence="3 4">DSM 44693</strain>
    </source>
</reference>
<dbReference type="InterPro" id="IPR050194">
    <property type="entry name" value="Glycosyltransferase_grp1"/>
</dbReference>
<gene>
    <name evidence="3" type="ORF">LX13_003418</name>
</gene>
<accession>A0ABT1HI15</accession>
<protein>
    <submittedName>
        <fullName evidence="3">Glycosyltransferase involved in cell wall bisynthesis</fullName>
    </submittedName>
</protein>
<keyword evidence="4" id="KW-1185">Reference proteome</keyword>
<dbReference type="PANTHER" id="PTHR45947:SF3">
    <property type="entry name" value="SULFOQUINOVOSYL TRANSFERASE SQD2"/>
    <property type="match status" value="1"/>
</dbReference>
<dbReference type="Gene3D" id="3.40.50.2000">
    <property type="entry name" value="Glycogen Phosphorylase B"/>
    <property type="match status" value="2"/>
</dbReference>
<dbReference type="InterPro" id="IPR001296">
    <property type="entry name" value="Glyco_trans_1"/>
</dbReference>
<dbReference type="PANTHER" id="PTHR45947">
    <property type="entry name" value="SULFOQUINOVOSYL TRANSFERASE SQD2"/>
    <property type="match status" value="1"/>
</dbReference>
<keyword evidence="1" id="KW-0808">Transferase</keyword>
<dbReference type="RefSeq" id="WP_253662500.1">
    <property type="nucleotide sequence ID" value="NZ_BAAAJQ010000001.1"/>
</dbReference>
<evidence type="ECO:0000313" key="4">
    <source>
        <dbReference type="Proteomes" id="UP001206895"/>
    </source>
</evidence>
<dbReference type="EMBL" id="JAMTCJ010000003">
    <property type="protein sequence ID" value="MCP2177590.1"/>
    <property type="molecule type" value="Genomic_DNA"/>
</dbReference>
<dbReference type="Proteomes" id="UP001206895">
    <property type="component" value="Unassembled WGS sequence"/>
</dbReference>
<comment type="caution">
    <text evidence="3">The sequence shown here is derived from an EMBL/GenBank/DDBJ whole genome shotgun (WGS) entry which is preliminary data.</text>
</comment>